<keyword evidence="1" id="KW-1185">Reference proteome</keyword>
<reference evidence="2" key="1">
    <citation type="submission" date="2017-02" db="UniProtKB">
        <authorList>
            <consortium name="WormBaseParasite"/>
        </authorList>
    </citation>
    <scope>IDENTIFICATION</scope>
</reference>
<name>A0A0M3HQ22_ASCLU</name>
<proteinExistence type="predicted"/>
<protein>
    <submittedName>
        <fullName evidence="2">Uncharacterized protein</fullName>
    </submittedName>
</protein>
<dbReference type="Proteomes" id="UP000036681">
    <property type="component" value="Unplaced"/>
</dbReference>
<sequence>MLKKLAVLKANHCKGLKRDGEKNDNKIGKIPGNDVIWSPLSTSDGSIDLDASQMNTDDDADGNVIGIQMHFEDSNAQQPQE</sequence>
<dbReference type="AlphaFoldDB" id="A0A0M3HQ22"/>
<evidence type="ECO:0000313" key="2">
    <source>
        <dbReference type="WBParaSite" id="ALUE_0000410401-mRNA-1"/>
    </source>
</evidence>
<evidence type="ECO:0000313" key="1">
    <source>
        <dbReference type="Proteomes" id="UP000036681"/>
    </source>
</evidence>
<organism evidence="1 2">
    <name type="scientific">Ascaris lumbricoides</name>
    <name type="common">Giant roundworm</name>
    <dbReference type="NCBI Taxonomy" id="6252"/>
    <lineage>
        <taxon>Eukaryota</taxon>
        <taxon>Metazoa</taxon>
        <taxon>Ecdysozoa</taxon>
        <taxon>Nematoda</taxon>
        <taxon>Chromadorea</taxon>
        <taxon>Rhabditida</taxon>
        <taxon>Spirurina</taxon>
        <taxon>Ascaridomorpha</taxon>
        <taxon>Ascaridoidea</taxon>
        <taxon>Ascarididae</taxon>
        <taxon>Ascaris</taxon>
    </lineage>
</organism>
<dbReference type="WBParaSite" id="ALUE_0000410401-mRNA-1">
    <property type="protein sequence ID" value="ALUE_0000410401-mRNA-1"/>
    <property type="gene ID" value="ALUE_0000410401"/>
</dbReference>
<accession>A0A0M3HQ22</accession>